<dbReference type="PRINTS" id="PR00162">
    <property type="entry name" value="RIESKE"/>
</dbReference>
<protein>
    <submittedName>
        <fullName evidence="7">FAD-dependent oxidoreductase</fullName>
    </submittedName>
</protein>
<comment type="caution">
    <text evidence="7">The sequence shown here is derived from an EMBL/GenBank/DDBJ whole genome shotgun (WGS) entry which is preliminary data.</text>
</comment>
<dbReference type="Gene3D" id="3.50.50.60">
    <property type="entry name" value="FAD/NAD(P)-binding domain"/>
    <property type="match status" value="1"/>
</dbReference>
<dbReference type="RefSeq" id="WP_167831023.1">
    <property type="nucleotide sequence ID" value="NZ_JAAVUM010000002.1"/>
</dbReference>
<dbReference type="Gene3D" id="3.30.9.10">
    <property type="entry name" value="D-Amino Acid Oxidase, subunit A, domain 2"/>
    <property type="match status" value="1"/>
</dbReference>
<dbReference type="InterPro" id="IPR036188">
    <property type="entry name" value="FAD/NAD-bd_sf"/>
</dbReference>
<dbReference type="GO" id="GO:0016020">
    <property type="term" value="C:membrane"/>
    <property type="evidence" value="ECO:0007669"/>
    <property type="project" value="InterPro"/>
</dbReference>
<dbReference type="SUPFAM" id="SSF50022">
    <property type="entry name" value="ISP domain"/>
    <property type="match status" value="1"/>
</dbReference>
<name>A0A846TGG2_9BACI</name>
<dbReference type="CDD" id="cd03477">
    <property type="entry name" value="Rieske_YhfW_C"/>
    <property type="match status" value="1"/>
</dbReference>
<organism evidence="7 8">
    <name type="scientific">Mesobacillus selenatarsenatis</name>
    <dbReference type="NCBI Taxonomy" id="388741"/>
    <lineage>
        <taxon>Bacteria</taxon>
        <taxon>Bacillati</taxon>
        <taxon>Bacillota</taxon>
        <taxon>Bacilli</taxon>
        <taxon>Bacillales</taxon>
        <taxon>Bacillaceae</taxon>
        <taxon>Mesobacillus</taxon>
    </lineage>
</organism>
<dbReference type="GO" id="GO:0051537">
    <property type="term" value="F:2 iron, 2 sulfur cluster binding"/>
    <property type="evidence" value="ECO:0007669"/>
    <property type="project" value="UniProtKB-KW"/>
</dbReference>
<evidence type="ECO:0000256" key="2">
    <source>
        <dbReference type="ARBA" id="ARBA00022723"/>
    </source>
</evidence>
<keyword evidence="1" id="KW-0001">2Fe-2S</keyword>
<keyword evidence="5" id="KW-1015">Disulfide bond</keyword>
<dbReference type="AlphaFoldDB" id="A0A846TGG2"/>
<dbReference type="EMBL" id="JAAVUM010000002">
    <property type="protein sequence ID" value="NKE04502.1"/>
    <property type="molecule type" value="Genomic_DNA"/>
</dbReference>
<dbReference type="PANTHER" id="PTHR13847:SF274">
    <property type="entry name" value="RIESKE 2FE-2S IRON-SULFUR PROTEIN YHFW-RELATED"/>
    <property type="match status" value="1"/>
</dbReference>
<evidence type="ECO:0000256" key="5">
    <source>
        <dbReference type="ARBA" id="ARBA00023157"/>
    </source>
</evidence>
<dbReference type="Pfam" id="PF01266">
    <property type="entry name" value="DAO"/>
    <property type="match status" value="1"/>
</dbReference>
<dbReference type="PANTHER" id="PTHR13847">
    <property type="entry name" value="SARCOSINE DEHYDROGENASE-RELATED"/>
    <property type="match status" value="1"/>
</dbReference>
<evidence type="ECO:0000256" key="4">
    <source>
        <dbReference type="ARBA" id="ARBA00023014"/>
    </source>
</evidence>
<dbReference type="InterPro" id="IPR017941">
    <property type="entry name" value="Rieske_2Fe-2S"/>
</dbReference>
<keyword evidence="3" id="KW-0408">Iron</keyword>
<dbReference type="GO" id="GO:0016705">
    <property type="term" value="F:oxidoreductase activity, acting on paired donors, with incorporation or reduction of molecular oxygen"/>
    <property type="evidence" value="ECO:0007669"/>
    <property type="project" value="UniProtKB-ARBA"/>
</dbReference>
<evidence type="ECO:0000256" key="3">
    <source>
        <dbReference type="ARBA" id="ARBA00023004"/>
    </source>
</evidence>
<evidence type="ECO:0000256" key="1">
    <source>
        <dbReference type="ARBA" id="ARBA00022714"/>
    </source>
</evidence>
<dbReference type="GO" id="GO:0005737">
    <property type="term" value="C:cytoplasm"/>
    <property type="evidence" value="ECO:0007669"/>
    <property type="project" value="TreeGrafter"/>
</dbReference>
<feature type="domain" description="Rieske" evidence="6">
    <location>
        <begin position="425"/>
        <end position="511"/>
    </location>
</feature>
<proteinExistence type="predicted"/>
<dbReference type="SUPFAM" id="SSF51905">
    <property type="entry name" value="FAD/NAD(P)-binding domain"/>
    <property type="match status" value="1"/>
</dbReference>
<evidence type="ECO:0000259" key="6">
    <source>
        <dbReference type="PROSITE" id="PS51296"/>
    </source>
</evidence>
<dbReference type="GO" id="GO:0046872">
    <property type="term" value="F:metal ion binding"/>
    <property type="evidence" value="ECO:0007669"/>
    <property type="project" value="UniProtKB-KW"/>
</dbReference>
<dbReference type="InterPro" id="IPR006076">
    <property type="entry name" value="FAD-dep_OxRdtase"/>
</dbReference>
<accession>A0A846TGG2</accession>
<evidence type="ECO:0000313" key="7">
    <source>
        <dbReference type="EMBL" id="NKE04502.1"/>
    </source>
</evidence>
<reference evidence="7 8" key="1">
    <citation type="submission" date="2020-03" db="EMBL/GenBank/DDBJ databases">
        <authorList>
            <person name="Sun Q."/>
        </authorList>
    </citation>
    <scope>NUCLEOTIDE SEQUENCE [LARGE SCALE GENOMIC DNA]</scope>
    <source>
        <strain evidence="7 8">KACC 21451</strain>
    </source>
</reference>
<gene>
    <name evidence="7" type="ORF">GWK17_03260</name>
</gene>
<dbReference type="Gene3D" id="2.102.10.10">
    <property type="entry name" value="Rieske [2Fe-2S] iron-sulphur domain"/>
    <property type="match status" value="1"/>
</dbReference>
<dbReference type="Pfam" id="PF00355">
    <property type="entry name" value="Rieske"/>
    <property type="match status" value="1"/>
</dbReference>
<keyword evidence="4" id="KW-0411">Iron-sulfur</keyword>
<keyword evidence="2" id="KW-0479">Metal-binding</keyword>
<dbReference type="Proteomes" id="UP000587942">
    <property type="component" value="Unassembled WGS sequence"/>
</dbReference>
<dbReference type="FunFam" id="2.102.10.10:FF:000014">
    <property type="entry name" value="Oxidoreductase, FAD dependent"/>
    <property type="match status" value="1"/>
</dbReference>
<dbReference type="GO" id="GO:0004497">
    <property type="term" value="F:monooxygenase activity"/>
    <property type="evidence" value="ECO:0007669"/>
    <property type="project" value="UniProtKB-ARBA"/>
</dbReference>
<sequence length="511" mass="57636">MNDYTSKLPRFPEPYWRKTAELPTFNKLQEDLKVDVAVIGGGITGLTSAYLLAKAGAKVAVIEAGSILNGTTGHTTAKVTAQHGVIYDELINHHSEEKARLYYQANYDAMQFVKNLVKEEQIDCDLSEEDAYIYTNSEKEMEKLLKEFKAYEKLGVNGSEYVSEIPLPVEAKAGIVMRNQAQFHPLKFLKHLVERFTEMGGQIFENTTAVDMEEGSEPVVTTRDGHKVHCNQMIVSTHYPFYDLKGFYFSRMTPERSYVLAVKTEKEFPGGMFINAEQPTRSLRYADWNGEKIVLFGGDSHKVGHKTNTHQYYEALEAFAHKTFGVKEIPFRWSAQDPVPFDKIPFVGQYSTATDNIYVATGYRKWGMSNGINAAIMLSDQILKKDNPYKEVFDPQRFKADPELRKIISTSTHIAKTLVKGKLERPSTQATSLDNDEGATVTVNGKRAGAYRDENGQLHVVDTTCTHMGCELEWNNGERTWDCPCHGSRFSYKGDVLEGPAELPLKKVDLE</sequence>
<dbReference type="InterPro" id="IPR038010">
    <property type="entry name" value="YhfW_C"/>
</dbReference>
<dbReference type="InterPro" id="IPR005805">
    <property type="entry name" value="Rieske_Fe-S_prot_C"/>
</dbReference>
<dbReference type="InterPro" id="IPR036922">
    <property type="entry name" value="Rieske_2Fe-2S_sf"/>
</dbReference>
<dbReference type="PROSITE" id="PS51296">
    <property type="entry name" value="RIESKE"/>
    <property type="match status" value="1"/>
</dbReference>
<evidence type="ECO:0000313" key="8">
    <source>
        <dbReference type="Proteomes" id="UP000587942"/>
    </source>
</evidence>